<dbReference type="GO" id="GO:0004100">
    <property type="term" value="F:chitin synthase activity"/>
    <property type="evidence" value="ECO:0007669"/>
    <property type="project" value="InterPro"/>
</dbReference>
<dbReference type="PANTHER" id="PTHR22914:SF42">
    <property type="entry name" value="CHITIN SYNTHASE"/>
    <property type="match status" value="1"/>
</dbReference>
<name>A0AAV6R6F8_SOLSE</name>
<evidence type="ECO:0000313" key="6">
    <source>
        <dbReference type="Proteomes" id="UP000693946"/>
    </source>
</evidence>
<comment type="subcellular location">
    <subcellularLocation>
        <location evidence="1">Membrane</location>
        <topology evidence="1">Multi-pass membrane protein</topology>
    </subcellularLocation>
</comment>
<keyword evidence="4" id="KW-1133">Transmembrane helix</keyword>
<evidence type="ECO:0000313" key="5">
    <source>
        <dbReference type="EMBL" id="KAG7500984.1"/>
    </source>
</evidence>
<feature type="transmembrane region" description="Helical" evidence="4">
    <location>
        <begin position="145"/>
        <end position="169"/>
    </location>
</feature>
<feature type="transmembrane region" description="Helical" evidence="4">
    <location>
        <begin position="341"/>
        <end position="360"/>
    </location>
</feature>
<sequence>MANVIDLLGSASLIVNRNPSMSRPYMLYQLFNLASSILSPSTVVLMIAGSFTVLLNITPNAALVLAVIPPAIFLGISFKIKSDTQIKIAAVLSTFYGFLMMISALVLIATMMAEKTIMTPSSLFIIALACFYLLTAIMHPQEVGLVVYGLLYILCIPSAYLLLAIYSMVNMNNVSWGTRETVAPPGPGAPVAAPPLTTAQKMKNKLTEIFTQSNCCRKVWRGCRGEEVVVSRQNSMIFQEEQYGPQPQNTIVVDERIPEIPQVEQSRVEEPPAVVCPNQCWVSQLQSLSEDMQLREGQLHQDEEHFFRELTSKYLEPLPDDKKKQKLMAEKLKALRNKMTFAYFMCNAVWLVMTFTLQLADANIAIQVPKLDTNMEFTGQYMYIDPLGFMFIFSFAFVVLIQFLSMLWHRVSTLIHYVAYLDTESKIKKEQQPTKEVQTTVTSPLYYYHHHYY</sequence>
<accession>A0AAV6R6F8</accession>
<feature type="transmembrane region" description="Helical" evidence="4">
    <location>
        <begin position="86"/>
        <end position="109"/>
    </location>
</feature>
<keyword evidence="6" id="KW-1185">Reference proteome</keyword>
<dbReference type="GO" id="GO:0006031">
    <property type="term" value="P:chitin biosynthetic process"/>
    <property type="evidence" value="ECO:0007669"/>
    <property type="project" value="TreeGrafter"/>
</dbReference>
<keyword evidence="3 4" id="KW-0472">Membrane</keyword>
<evidence type="ECO:0000256" key="1">
    <source>
        <dbReference type="ARBA" id="ARBA00004141"/>
    </source>
</evidence>
<feature type="transmembrane region" description="Helical" evidence="4">
    <location>
        <begin position="30"/>
        <end position="55"/>
    </location>
</feature>
<keyword evidence="2 4" id="KW-0812">Transmembrane</keyword>
<feature type="transmembrane region" description="Helical" evidence="4">
    <location>
        <begin position="380"/>
        <end position="404"/>
    </location>
</feature>
<proteinExistence type="predicted"/>
<dbReference type="PANTHER" id="PTHR22914">
    <property type="entry name" value="CHITIN SYNTHASE"/>
    <property type="match status" value="1"/>
</dbReference>
<comment type="caution">
    <text evidence="5">The sequence shown here is derived from an EMBL/GenBank/DDBJ whole genome shotgun (WGS) entry which is preliminary data.</text>
</comment>
<dbReference type="Proteomes" id="UP000693946">
    <property type="component" value="Linkage Group LG20"/>
</dbReference>
<organism evidence="5 6">
    <name type="scientific">Solea senegalensis</name>
    <name type="common">Senegalese sole</name>
    <dbReference type="NCBI Taxonomy" id="28829"/>
    <lineage>
        <taxon>Eukaryota</taxon>
        <taxon>Metazoa</taxon>
        <taxon>Chordata</taxon>
        <taxon>Craniata</taxon>
        <taxon>Vertebrata</taxon>
        <taxon>Euteleostomi</taxon>
        <taxon>Actinopterygii</taxon>
        <taxon>Neopterygii</taxon>
        <taxon>Teleostei</taxon>
        <taxon>Neoteleostei</taxon>
        <taxon>Acanthomorphata</taxon>
        <taxon>Carangaria</taxon>
        <taxon>Pleuronectiformes</taxon>
        <taxon>Pleuronectoidei</taxon>
        <taxon>Soleidae</taxon>
        <taxon>Solea</taxon>
    </lineage>
</organism>
<gene>
    <name evidence="5" type="ORF">JOB18_036447</name>
</gene>
<evidence type="ECO:0000256" key="4">
    <source>
        <dbReference type="SAM" id="Phobius"/>
    </source>
</evidence>
<dbReference type="GO" id="GO:0016020">
    <property type="term" value="C:membrane"/>
    <property type="evidence" value="ECO:0007669"/>
    <property type="project" value="UniProtKB-SubCell"/>
</dbReference>
<dbReference type="GO" id="GO:0071944">
    <property type="term" value="C:cell periphery"/>
    <property type="evidence" value="ECO:0007669"/>
    <property type="project" value="TreeGrafter"/>
</dbReference>
<dbReference type="AlphaFoldDB" id="A0AAV6R6F8"/>
<feature type="transmembrane region" description="Helical" evidence="4">
    <location>
        <begin position="62"/>
        <end position="80"/>
    </location>
</feature>
<dbReference type="InterPro" id="IPR004835">
    <property type="entry name" value="Chitin_synth"/>
</dbReference>
<evidence type="ECO:0000256" key="3">
    <source>
        <dbReference type="ARBA" id="ARBA00023136"/>
    </source>
</evidence>
<evidence type="ECO:0000256" key="2">
    <source>
        <dbReference type="ARBA" id="ARBA00022692"/>
    </source>
</evidence>
<protein>
    <submittedName>
        <fullName evidence="5">Uncharacterized protein</fullName>
    </submittedName>
</protein>
<feature type="transmembrane region" description="Helical" evidence="4">
    <location>
        <begin position="121"/>
        <end position="139"/>
    </location>
</feature>
<reference evidence="5 6" key="1">
    <citation type="journal article" date="2021" name="Sci. Rep.">
        <title>Chromosome anchoring in Senegalese sole (Solea senegalensis) reveals sex-associated markers and genome rearrangements in flatfish.</title>
        <authorList>
            <person name="Guerrero-Cozar I."/>
            <person name="Gomez-Garrido J."/>
            <person name="Berbel C."/>
            <person name="Martinez-Blanch J.F."/>
            <person name="Alioto T."/>
            <person name="Claros M.G."/>
            <person name="Gagnaire P.A."/>
            <person name="Manchado M."/>
        </authorList>
    </citation>
    <scope>NUCLEOTIDE SEQUENCE [LARGE SCALE GENOMIC DNA]</scope>
    <source>
        <strain evidence="5">Sse05_10M</strain>
    </source>
</reference>
<dbReference type="EMBL" id="JAGKHQ010000013">
    <property type="protein sequence ID" value="KAG7500984.1"/>
    <property type="molecule type" value="Genomic_DNA"/>
</dbReference>